<comment type="caution">
    <text evidence="2">The sequence shown here is derived from an EMBL/GenBank/DDBJ whole genome shotgun (WGS) entry which is preliminary data.</text>
</comment>
<gene>
    <name evidence="2" type="ORF">Taro_045863</name>
</gene>
<dbReference type="EMBL" id="NMUH01005503">
    <property type="protein sequence ID" value="MQM12942.1"/>
    <property type="molecule type" value="Genomic_DNA"/>
</dbReference>
<evidence type="ECO:0000313" key="2">
    <source>
        <dbReference type="EMBL" id="MQM12942.1"/>
    </source>
</evidence>
<feature type="compositionally biased region" description="Low complexity" evidence="1">
    <location>
        <begin position="118"/>
        <end position="129"/>
    </location>
</feature>
<accession>A0A843WQN2</accession>
<dbReference type="Proteomes" id="UP000652761">
    <property type="component" value="Unassembled WGS sequence"/>
</dbReference>
<reference evidence="2" key="1">
    <citation type="submission" date="2017-07" db="EMBL/GenBank/DDBJ databases">
        <title>Taro Niue Genome Assembly and Annotation.</title>
        <authorList>
            <person name="Atibalentja N."/>
            <person name="Keating K."/>
            <person name="Fields C.J."/>
        </authorList>
    </citation>
    <scope>NUCLEOTIDE SEQUENCE</scope>
    <source>
        <strain evidence="2">Niue_2</strain>
        <tissue evidence="2">Leaf</tissue>
    </source>
</reference>
<name>A0A843WQN2_COLES</name>
<protein>
    <submittedName>
        <fullName evidence="2">Uncharacterized protein</fullName>
    </submittedName>
</protein>
<dbReference type="AlphaFoldDB" id="A0A843WQN2"/>
<proteinExistence type="predicted"/>
<feature type="compositionally biased region" description="Polar residues" evidence="1">
    <location>
        <begin position="138"/>
        <end position="148"/>
    </location>
</feature>
<organism evidence="2 3">
    <name type="scientific">Colocasia esculenta</name>
    <name type="common">Wild taro</name>
    <name type="synonym">Arum esculentum</name>
    <dbReference type="NCBI Taxonomy" id="4460"/>
    <lineage>
        <taxon>Eukaryota</taxon>
        <taxon>Viridiplantae</taxon>
        <taxon>Streptophyta</taxon>
        <taxon>Embryophyta</taxon>
        <taxon>Tracheophyta</taxon>
        <taxon>Spermatophyta</taxon>
        <taxon>Magnoliopsida</taxon>
        <taxon>Liliopsida</taxon>
        <taxon>Araceae</taxon>
        <taxon>Aroideae</taxon>
        <taxon>Colocasieae</taxon>
        <taxon>Colocasia</taxon>
    </lineage>
</organism>
<feature type="region of interest" description="Disordered" evidence="1">
    <location>
        <begin position="118"/>
        <end position="148"/>
    </location>
</feature>
<sequence>MVVVRPVWCRRVVCVGVVQVRSRNEIGPAAVELELAARGTEGCLEDRGTCGGDESREESPVRGVVPVGVRGGFGVNQEIAGVVRSRVVASFPSDSCFATCRGSCVCDSWSRFNQFESTQSTGGSTWSTGDPFIANESPAASASTREIR</sequence>
<evidence type="ECO:0000313" key="3">
    <source>
        <dbReference type="Proteomes" id="UP000652761"/>
    </source>
</evidence>
<evidence type="ECO:0000256" key="1">
    <source>
        <dbReference type="SAM" id="MobiDB-lite"/>
    </source>
</evidence>
<keyword evidence="3" id="KW-1185">Reference proteome</keyword>